<dbReference type="InterPro" id="IPR016181">
    <property type="entry name" value="Acyl_CoA_acyltransferase"/>
</dbReference>
<reference evidence="5" key="1">
    <citation type="submission" date="2016-04" db="EMBL/GenBank/DDBJ databases">
        <authorList>
            <person name="Strepis N."/>
        </authorList>
    </citation>
    <scope>NUCLEOTIDE SEQUENCE [LARGE SCALE GENOMIC DNA]</scope>
</reference>
<dbReference type="STRING" id="43064.SAMN04488086_11813"/>
<organism evidence="4 5">
    <name type="scientific">Trichococcus pasteurii</name>
    <dbReference type="NCBI Taxonomy" id="43064"/>
    <lineage>
        <taxon>Bacteria</taxon>
        <taxon>Bacillati</taxon>
        <taxon>Bacillota</taxon>
        <taxon>Bacilli</taxon>
        <taxon>Lactobacillales</taxon>
        <taxon>Carnobacteriaceae</taxon>
        <taxon>Trichococcus</taxon>
    </lineage>
</organism>
<keyword evidence="5" id="KW-1185">Reference proteome</keyword>
<keyword evidence="2 4" id="KW-0012">Acyltransferase</keyword>
<keyword evidence="1 4" id="KW-0808">Transferase</keyword>
<feature type="domain" description="N-acetyltransferase" evidence="3">
    <location>
        <begin position="2"/>
        <end position="162"/>
    </location>
</feature>
<dbReference type="Proteomes" id="UP000195985">
    <property type="component" value="Unassembled WGS sequence"/>
</dbReference>
<dbReference type="Gene3D" id="3.40.630.30">
    <property type="match status" value="1"/>
</dbReference>
<sequence>MITIRDGAPADEFFLKEMTYQAIYSPKGGGFLPRKILEEPAIRRYYADFGRAGDLAFVALSDGEAVGAVWIRFATAAPKGYGFVRADVPELMLAVLPALRGHGIGTALLDRMLSHLRATDLEAVSLSVARPNPVRRLYERYGFRIVKKQRNSCTMLLELKMKIG</sequence>
<dbReference type="InterPro" id="IPR050680">
    <property type="entry name" value="YpeA/RimI_acetyltransf"/>
</dbReference>
<evidence type="ECO:0000256" key="2">
    <source>
        <dbReference type="ARBA" id="ARBA00023315"/>
    </source>
</evidence>
<evidence type="ECO:0000256" key="1">
    <source>
        <dbReference type="ARBA" id="ARBA00022679"/>
    </source>
</evidence>
<evidence type="ECO:0000313" key="4">
    <source>
        <dbReference type="EMBL" id="SLM51930.1"/>
    </source>
</evidence>
<dbReference type="AlphaFoldDB" id="A0A1W1IFZ2"/>
<dbReference type="GO" id="GO:0016747">
    <property type="term" value="F:acyltransferase activity, transferring groups other than amino-acyl groups"/>
    <property type="evidence" value="ECO:0007669"/>
    <property type="project" value="InterPro"/>
</dbReference>
<dbReference type="Pfam" id="PF00583">
    <property type="entry name" value="Acetyltransf_1"/>
    <property type="match status" value="1"/>
</dbReference>
<dbReference type="PANTHER" id="PTHR43420:SF12">
    <property type="entry name" value="N-ACETYLTRANSFERASE DOMAIN-CONTAINING PROTEIN"/>
    <property type="match status" value="1"/>
</dbReference>
<dbReference type="SUPFAM" id="SSF55729">
    <property type="entry name" value="Acyl-CoA N-acyltransferases (Nat)"/>
    <property type="match status" value="1"/>
</dbReference>
<name>A0A1W1IFZ2_9LACT</name>
<gene>
    <name evidence="4" type="ORF">TPAS_1610</name>
</gene>
<dbReference type="PANTHER" id="PTHR43420">
    <property type="entry name" value="ACETYLTRANSFERASE"/>
    <property type="match status" value="1"/>
</dbReference>
<dbReference type="InterPro" id="IPR000182">
    <property type="entry name" value="GNAT_dom"/>
</dbReference>
<dbReference type="RefSeq" id="WP_086942745.1">
    <property type="nucleotide sequence ID" value="NZ_FONM01000018.1"/>
</dbReference>
<dbReference type="EMBL" id="FWEY01000004">
    <property type="protein sequence ID" value="SLM51930.1"/>
    <property type="molecule type" value="Genomic_DNA"/>
</dbReference>
<accession>A0A1W1IFZ2</accession>
<evidence type="ECO:0000313" key="5">
    <source>
        <dbReference type="Proteomes" id="UP000195985"/>
    </source>
</evidence>
<evidence type="ECO:0000259" key="3">
    <source>
        <dbReference type="PROSITE" id="PS51186"/>
    </source>
</evidence>
<dbReference type="OrthoDB" id="9790865at2"/>
<dbReference type="PROSITE" id="PS51186">
    <property type="entry name" value="GNAT"/>
    <property type="match status" value="1"/>
</dbReference>
<proteinExistence type="predicted"/>
<dbReference type="CDD" id="cd04301">
    <property type="entry name" value="NAT_SF"/>
    <property type="match status" value="1"/>
</dbReference>
<protein>
    <submittedName>
        <fullName evidence="4">Acyl-coa n-acyltransferase</fullName>
    </submittedName>
</protein>